<accession>A0A835SQX0</accession>
<protein>
    <submittedName>
        <fullName evidence="2">Uncharacterized protein</fullName>
    </submittedName>
</protein>
<feature type="chain" id="PRO_5033016135" evidence="1">
    <location>
        <begin position="31"/>
        <end position="165"/>
    </location>
</feature>
<feature type="signal peptide" evidence="1">
    <location>
        <begin position="1"/>
        <end position="30"/>
    </location>
</feature>
<dbReference type="OrthoDB" id="10547470at2759"/>
<proteinExistence type="predicted"/>
<keyword evidence="1" id="KW-0732">Signal</keyword>
<evidence type="ECO:0000313" key="3">
    <source>
        <dbReference type="Proteomes" id="UP000650467"/>
    </source>
</evidence>
<evidence type="ECO:0000256" key="1">
    <source>
        <dbReference type="SAM" id="SignalP"/>
    </source>
</evidence>
<keyword evidence="3" id="KW-1185">Reference proteome</keyword>
<organism evidence="2 3">
    <name type="scientific">Chlamydomonas incerta</name>
    <dbReference type="NCBI Taxonomy" id="51695"/>
    <lineage>
        <taxon>Eukaryota</taxon>
        <taxon>Viridiplantae</taxon>
        <taxon>Chlorophyta</taxon>
        <taxon>core chlorophytes</taxon>
        <taxon>Chlorophyceae</taxon>
        <taxon>CS clade</taxon>
        <taxon>Chlamydomonadales</taxon>
        <taxon>Chlamydomonadaceae</taxon>
        <taxon>Chlamydomonas</taxon>
    </lineage>
</organism>
<gene>
    <name evidence="2" type="ORF">HXX76_012934</name>
</gene>
<evidence type="ECO:0000313" key="2">
    <source>
        <dbReference type="EMBL" id="KAG2426619.1"/>
    </source>
</evidence>
<reference evidence="2" key="1">
    <citation type="journal article" date="2020" name="bioRxiv">
        <title>Comparative genomics of Chlamydomonas.</title>
        <authorList>
            <person name="Craig R.J."/>
            <person name="Hasan A.R."/>
            <person name="Ness R.W."/>
            <person name="Keightley P.D."/>
        </authorList>
    </citation>
    <scope>NUCLEOTIDE SEQUENCE</scope>
    <source>
        <strain evidence="2">SAG 7.73</strain>
    </source>
</reference>
<dbReference type="EMBL" id="JAEHOC010000046">
    <property type="protein sequence ID" value="KAG2426619.1"/>
    <property type="molecule type" value="Genomic_DNA"/>
</dbReference>
<name>A0A835SQX0_CHLIN</name>
<dbReference type="Proteomes" id="UP000650467">
    <property type="component" value="Unassembled WGS sequence"/>
</dbReference>
<sequence length="165" mass="16063">MPRSNPPCLLLLAGLAAALLLCAAPTAVRAEVMGNDDAPSAAPGGAGVWGLHWLSLPLLRGGALPARLAPATAGGASGPAAAAATAGTGGAGVRLARRLLSPWVARGVSRPICSSPAVLCSSAWSLDGTWVKANYKIAENEPKAGAAGGGAGRSTLLGAVVSRGL</sequence>
<comment type="caution">
    <text evidence="2">The sequence shown here is derived from an EMBL/GenBank/DDBJ whole genome shotgun (WGS) entry which is preliminary data.</text>
</comment>
<dbReference type="AlphaFoldDB" id="A0A835SQX0"/>